<feature type="compositionally biased region" description="Low complexity" evidence="2">
    <location>
        <begin position="482"/>
        <end position="494"/>
    </location>
</feature>
<feature type="domain" description="Cadherin-like beta-sandwich-like" evidence="4">
    <location>
        <begin position="40"/>
        <end position="120"/>
    </location>
</feature>
<feature type="compositionally biased region" description="Basic and acidic residues" evidence="2">
    <location>
        <begin position="498"/>
        <end position="512"/>
    </location>
</feature>
<keyword evidence="3" id="KW-1133">Transmembrane helix</keyword>
<feature type="region of interest" description="Disordered" evidence="2">
    <location>
        <begin position="134"/>
        <end position="160"/>
    </location>
</feature>
<sequence>MKCGRKTARGLMALVAVIVLTFSIQLAAWAEGQSDDNSLSSLGITTQGVTVSPDFSYDHLTYDVVVPAGTTELALDPVLSNPNATINSIDGTTLTNGTGTVTITVTAPSGAMTAYTLNVTTAADTNVDPATAISEKESQRASETQAQTQSETQPVTETEDSRYVKVDKNTLKDAEDTISRLQSDLQVYKDRSHTFTYVIYALIAGCVVLLFLVVNLLIRKKDIAAELNTYKKQRKLPEGFDDTGDVIPQDGWLDDEPDERASRKQKKNKRGMTVPSYGETDDLIMDVPPVAPGTRQNAQTSWTQQQVGTPVMPPKEYTPYNGYAKTGRQTKPAGGHGTQGAGSTSMDETRRYSVPQHAEGMKKAPAPGDQTIVLPGKKLTRAEKAAARKAEKEARKAKKEEQESRWKKAPAPGENPYAGQQGYPGVMPADGDMKDTVSRNQQPSQVPSQPQGQSQPSQVQAPSQPQGQSQQPQAPVQPPQQQPAVQPQGQPQPSRFNPDQKEDGVKVDMIDL</sequence>
<protein>
    <recommendedName>
        <fullName evidence="4">Cadherin-like beta-sandwich-like domain-containing protein</fullName>
    </recommendedName>
</protein>
<organism evidence="5 6">
    <name type="scientific">Porcincola intestinalis</name>
    <dbReference type="NCBI Taxonomy" id="2606632"/>
    <lineage>
        <taxon>Bacteria</taxon>
        <taxon>Bacillati</taxon>
        <taxon>Bacillota</taxon>
        <taxon>Clostridia</taxon>
        <taxon>Lachnospirales</taxon>
        <taxon>Lachnospiraceae</taxon>
        <taxon>Porcincola</taxon>
    </lineage>
</organism>
<feature type="region of interest" description="Disordered" evidence="2">
    <location>
        <begin position="236"/>
        <end position="512"/>
    </location>
</feature>
<feature type="coiled-coil region" evidence="1">
    <location>
        <begin position="164"/>
        <end position="191"/>
    </location>
</feature>
<keyword evidence="1" id="KW-0175">Coiled coil</keyword>
<evidence type="ECO:0000259" key="4">
    <source>
        <dbReference type="Pfam" id="PF12733"/>
    </source>
</evidence>
<accession>A0A6L5X250</accession>
<reference evidence="5 6" key="1">
    <citation type="submission" date="2019-08" db="EMBL/GenBank/DDBJ databases">
        <title>In-depth cultivation of the pig gut microbiome towards novel bacterial diversity and tailored functional studies.</title>
        <authorList>
            <person name="Wylensek D."/>
            <person name="Hitch T.C.A."/>
            <person name="Clavel T."/>
        </authorList>
    </citation>
    <scope>NUCLEOTIDE SEQUENCE [LARGE SCALE GENOMIC DNA]</scope>
    <source>
        <strain evidence="5 6">Oil+RF-744-WCA-WT-11</strain>
    </source>
</reference>
<keyword evidence="3" id="KW-0472">Membrane</keyword>
<dbReference type="EMBL" id="VULZ01000004">
    <property type="protein sequence ID" value="MSS14499.1"/>
    <property type="molecule type" value="Genomic_DNA"/>
</dbReference>
<evidence type="ECO:0000256" key="1">
    <source>
        <dbReference type="SAM" id="Coils"/>
    </source>
</evidence>
<feature type="compositionally biased region" description="Low complexity" evidence="2">
    <location>
        <begin position="441"/>
        <end position="474"/>
    </location>
</feature>
<keyword evidence="6" id="KW-1185">Reference proteome</keyword>
<evidence type="ECO:0000256" key="3">
    <source>
        <dbReference type="SAM" id="Phobius"/>
    </source>
</evidence>
<dbReference type="Pfam" id="PF12733">
    <property type="entry name" value="Cadherin-like"/>
    <property type="match status" value="1"/>
</dbReference>
<feature type="transmembrane region" description="Helical" evidence="3">
    <location>
        <begin position="197"/>
        <end position="218"/>
    </location>
</feature>
<gene>
    <name evidence="5" type="ORF">FYJ35_05490</name>
</gene>
<name>A0A6L5X250_9FIRM</name>
<proteinExistence type="predicted"/>
<dbReference type="InterPro" id="IPR025883">
    <property type="entry name" value="Cadherin-like_domain"/>
</dbReference>
<keyword evidence="3" id="KW-0812">Transmembrane</keyword>
<dbReference type="RefSeq" id="WP_154524354.1">
    <property type="nucleotide sequence ID" value="NZ_JAQYJL010000018.1"/>
</dbReference>
<evidence type="ECO:0000256" key="2">
    <source>
        <dbReference type="SAM" id="MobiDB-lite"/>
    </source>
</evidence>
<feature type="compositionally biased region" description="Polar residues" evidence="2">
    <location>
        <begin position="294"/>
        <end position="308"/>
    </location>
</feature>
<feature type="compositionally biased region" description="Low complexity" evidence="2">
    <location>
        <begin position="141"/>
        <end position="153"/>
    </location>
</feature>
<comment type="caution">
    <text evidence="5">The sequence shown here is derived from an EMBL/GenBank/DDBJ whole genome shotgun (WGS) entry which is preliminary data.</text>
</comment>
<dbReference type="AlphaFoldDB" id="A0A6L5X250"/>
<feature type="compositionally biased region" description="Basic and acidic residues" evidence="2">
    <location>
        <begin position="380"/>
        <end position="406"/>
    </location>
</feature>
<evidence type="ECO:0000313" key="6">
    <source>
        <dbReference type="Proteomes" id="UP000481852"/>
    </source>
</evidence>
<evidence type="ECO:0000313" key="5">
    <source>
        <dbReference type="EMBL" id="MSS14499.1"/>
    </source>
</evidence>
<dbReference type="Proteomes" id="UP000481852">
    <property type="component" value="Unassembled WGS sequence"/>
</dbReference>